<dbReference type="AlphaFoldDB" id="A0A0A8XTR7"/>
<proteinExistence type="predicted"/>
<reference evidence="1" key="2">
    <citation type="journal article" date="2015" name="Data Brief">
        <title>Shoot transcriptome of the giant reed, Arundo donax.</title>
        <authorList>
            <person name="Barrero R.A."/>
            <person name="Guerrero F.D."/>
            <person name="Moolhuijzen P."/>
            <person name="Goolsby J.A."/>
            <person name="Tidwell J."/>
            <person name="Bellgard S.E."/>
            <person name="Bellgard M.I."/>
        </authorList>
    </citation>
    <scope>NUCLEOTIDE SEQUENCE</scope>
    <source>
        <tissue evidence="1">Shoot tissue taken approximately 20 cm above the soil surface</tissue>
    </source>
</reference>
<organism evidence="1">
    <name type="scientific">Arundo donax</name>
    <name type="common">Giant reed</name>
    <name type="synonym">Donax arundinaceus</name>
    <dbReference type="NCBI Taxonomy" id="35708"/>
    <lineage>
        <taxon>Eukaryota</taxon>
        <taxon>Viridiplantae</taxon>
        <taxon>Streptophyta</taxon>
        <taxon>Embryophyta</taxon>
        <taxon>Tracheophyta</taxon>
        <taxon>Spermatophyta</taxon>
        <taxon>Magnoliopsida</taxon>
        <taxon>Liliopsida</taxon>
        <taxon>Poales</taxon>
        <taxon>Poaceae</taxon>
        <taxon>PACMAD clade</taxon>
        <taxon>Arundinoideae</taxon>
        <taxon>Arundineae</taxon>
        <taxon>Arundo</taxon>
    </lineage>
</organism>
<accession>A0A0A8XTR7</accession>
<sequence>MSGLVRVRYCRAPAILLYSVGSATGSPTVADNLD</sequence>
<protein>
    <submittedName>
        <fullName evidence="1">Uncharacterized protein</fullName>
    </submittedName>
</protein>
<reference evidence="1" key="1">
    <citation type="submission" date="2014-09" db="EMBL/GenBank/DDBJ databases">
        <authorList>
            <person name="Magalhaes I.L.F."/>
            <person name="Oliveira U."/>
            <person name="Santos F.R."/>
            <person name="Vidigal T.H.D.A."/>
            <person name="Brescovit A.D."/>
            <person name="Santos A.J."/>
        </authorList>
    </citation>
    <scope>NUCLEOTIDE SEQUENCE</scope>
    <source>
        <tissue evidence="1">Shoot tissue taken approximately 20 cm above the soil surface</tissue>
    </source>
</reference>
<evidence type="ECO:0000313" key="1">
    <source>
        <dbReference type="EMBL" id="JAD17271.1"/>
    </source>
</evidence>
<name>A0A0A8XTR7_ARUDO</name>
<dbReference type="EMBL" id="GBRH01280624">
    <property type="protein sequence ID" value="JAD17271.1"/>
    <property type="molecule type" value="Transcribed_RNA"/>
</dbReference>